<accession>A0A1H1MUR1</accession>
<evidence type="ECO:0000313" key="2">
    <source>
        <dbReference type="Proteomes" id="UP000198963"/>
    </source>
</evidence>
<dbReference type="AlphaFoldDB" id="A0A1H1MUR1"/>
<evidence type="ECO:0008006" key="3">
    <source>
        <dbReference type="Google" id="ProtNLM"/>
    </source>
</evidence>
<dbReference type="Gene3D" id="3.60.10.10">
    <property type="entry name" value="Endonuclease/exonuclease/phosphatase"/>
    <property type="match status" value="1"/>
</dbReference>
<protein>
    <recommendedName>
        <fullName evidence="3">Endonuclease/Exonuclease/phosphatase family protein</fullName>
    </recommendedName>
</protein>
<keyword evidence="2" id="KW-1185">Reference proteome</keyword>
<dbReference type="EMBL" id="LT629774">
    <property type="protein sequence ID" value="SDR90464.1"/>
    <property type="molecule type" value="Genomic_DNA"/>
</dbReference>
<evidence type="ECO:0000313" key="1">
    <source>
        <dbReference type="EMBL" id="SDR90464.1"/>
    </source>
</evidence>
<sequence>MLLKGSDDEVGDRDRDYGYDMRGTQWMWYLVKPSVLPPCRIQAATVWHFFIGGEQWQVHYWGQFKRDNHEHYRQPQVMIYTLANGKEIECIGVHLKSKIDKEPIAYDAAQNLTEDNVNTALMPLGDCNDGSGQDYFESNYLFFDLIQNLQGEVLMAEKYFNHVLFDMSKDLRWTARYRDPIIKISASKNPFLLDHILVSQPLCNGHFPLQVNAKAGQVEHEIFERVNAESNSKTISGDHRPVSVVLEGAVVV</sequence>
<dbReference type="STRING" id="1249933.SAMN04489797_0428"/>
<gene>
    <name evidence="1" type="ORF">SAMN04489797_0428</name>
</gene>
<reference evidence="1 2" key="1">
    <citation type="submission" date="2016-10" db="EMBL/GenBank/DDBJ databases">
        <authorList>
            <person name="Varghese N."/>
            <person name="Submissions S."/>
        </authorList>
    </citation>
    <scope>NUCLEOTIDE SEQUENCE [LARGE SCALE GENOMIC DNA]</scope>
    <source>
        <strain evidence="1 2">RHA_55</strain>
    </source>
</reference>
<name>A0A1H1MUR1_9FLAO</name>
<proteinExistence type="predicted"/>
<dbReference type="SUPFAM" id="SSF56219">
    <property type="entry name" value="DNase I-like"/>
    <property type="match status" value="1"/>
</dbReference>
<dbReference type="Proteomes" id="UP000198963">
    <property type="component" value="Chromosome I"/>
</dbReference>
<organism evidence="1 2">
    <name type="scientific">Winogradskyella sediminis</name>
    <dbReference type="NCBI Taxonomy" id="1382466"/>
    <lineage>
        <taxon>Bacteria</taxon>
        <taxon>Pseudomonadati</taxon>
        <taxon>Bacteroidota</taxon>
        <taxon>Flavobacteriia</taxon>
        <taxon>Flavobacteriales</taxon>
        <taxon>Flavobacteriaceae</taxon>
        <taxon>Winogradskyella</taxon>
    </lineage>
</organism>
<dbReference type="InterPro" id="IPR036691">
    <property type="entry name" value="Endo/exonu/phosph_ase_sf"/>
</dbReference>
<dbReference type="RefSeq" id="WP_092443797.1">
    <property type="nucleotide sequence ID" value="NZ_LT629774.1"/>
</dbReference>